<sequence>MAPSVEGVNASTHDAPGSRDAVVLLDIDGTLVDSTYLHALAWQRAFHREGVDLPFRDIHRTVGMGGDKLVGAVGGEDVEERLGDAIRDAWAEEFDTLSGEVRALPGAVDLVRDLAARGLGPALASSGEKKFAEEAVAVLGVADDIAVLTTNDDAQESKPEPDLVMATLAKVPADRAVLVGDTPYDVKSAAKAGIGCVAVRSGGYSDAELDGALAIVDQPGDLVGFDWDSVLRPTSS</sequence>
<dbReference type="InterPro" id="IPR041492">
    <property type="entry name" value="HAD_2"/>
</dbReference>
<dbReference type="GO" id="GO:0005829">
    <property type="term" value="C:cytosol"/>
    <property type="evidence" value="ECO:0007669"/>
    <property type="project" value="TreeGrafter"/>
</dbReference>
<dbReference type="PANTHER" id="PTHR43434:SF16">
    <property type="entry name" value="BLL8046 PROTEIN"/>
    <property type="match status" value="1"/>
</dbReference>
<keyword evidence="2" id="KW-1185">Reference proteome</keyword>
<reference evidence="1 2" key="1">
    <citation type="submission" date="2018-03" db="EMBL/GenBank/DDBJ databases">
        <title>Genomic Encyclopedia of Archaeal and Bacterial Type Strains, Phase II (KMG-II): from individual species to whole genera.</title>
        <authorList>
            <person name="Goeker M."/>
        </authorList>
    </citation>
    <scope>NUCLEOTIDE SEQUENCE [LARGE SCALE GENOMIC DNA]</scope>
    <source>
        <strain evidence="1 2">ATCC BAA-1496</strain>
    </source>
</reference>
<evidence type="ECO:0000313" key="1">
    <source>
        <dbReference type="EMBL" id="PRY49959.1"/>
    </source>
</evidence>
<dbReference type="SUPFAM" id="SSF56784">
    <property type="entry name" value="HAD-like"/>
    <property type="match status" value="1"/>
</dbReference>
<dbReference type="SFLD" id="SFLDS00003">
    <property type="entry name" value="Haloacid_Dehalogenase"/>
    <property type="match status" value="1"/>
</dbReference>
<keyword evidence="1" id="KW-0378">Hydrolase</keyword>
<dbReference type="Pfam" id="PF13419">
    <property type="entry name" value="HAD_2"/>
    <property type="match status" value="1"/>
</dbReference>
<gene>
    <name evidence="1" type="ORF">BCF74_14110</name>
</gene>
<dbReference type="GO" id="GO:0006281">
    <property type="term" value="P:DNA repair"/>
    <property type="evidence" value="ECO:0007669"/>
    <property type="project" value="TreeGrafter"/>
</dbReference>
<accession>A0A2T0TWC1</accession>
<dbReference type="InterPro" id="IPR006439">
    <property type="entry name" value="HAD-SF_hydro_IA"/>
</dbReference>
<dbReference type="EMBL" id="PVTI01000041">
    <property type="protein sequence ID" value="PRY49959.1"/>
    <property type="molecule type" value="Genomic_DNA"/>
</dbReference>
<dbReference type="Gene3D" id="3.40.50.1000">
    <property type="entry name" value="HAD superfamily/HAD-like"/>
    <property type="match status" value="1"/>
</dbReference>
<dbReference type="AlphaFoldDB" id="A0A2T0TWC1"/>
<dbReference type="InterPro" id="IPR023214">
    <property type="entry name" value="HAD_sf"/>
</dbReference>
<dbReference type="PANTHER" id="PTHR43434">
    <property type="entry name" value="PHOSPHOGLYCOLATE PHOSPHATASE"/>
    <property type="match status" value="1"/>
</dbReference>
<dbReference type="InterPro" id="IPR023198">
    <property type="entry name" value="PGP-like_dom2"/>
</dbReference>
<comment type="caution">
    <text evidence="1">The sequence shown here is derived from an EMBL/GenBank/DDBJ whole genome shotgun (WGS) entry which is preliminary data.</text>
</comment>
<dbReference type="Proteomes" id="UP000237822">
    <property type="component" value="Unassembled WGS sequence"/>
</dbReference>
<dbReference type="SFLD" id="SFLDG01129">
    <property type="entry name" value="C1.5:_HAD__Beta-PGM__Phosphata"/>
    <property type="match status" value="1"/>
</dbReference>
<proteinExistence type="predicted"/>
<dbReference type="InterPro" id="IPR036412">
    <property type="entry name" value="HAD-like_sf"/>
</dbReference>
<dbReference type="InterPro" id="IPR050155">
    <property type="entry name" value="HAD-like_hydrolase_sf"/>
</dbReference>
<organism evidence="1 2">
    <name type="scientific">Knoellia remsis</name>
    <dbReference type="NCBI Taxonomy" id="407159"/>
    <lineage>
        <taxon>Bacteria</taxon>
        <taxon>Bacillati</taxon>
        <taxon>Actinomycetota</taxon>
        <taxon>Actinomycetes</taxon>
        <taxon>Micrococcales</taxon>
        <taxon>Intrasporangiaceae</taxon>
        <taxon>Knoellia</taxon>
    </lineage>
</organism>
<dbReference type="Gene3D" id="1.10.150.240">
    <property type="entry name" value="Putative phosphatase, domain 2"/>
    <property type="match status" value="1"/>
</dbReference>
<dbReference type="GO" id="GO:0008967">
    <property type="term" value="F:phosphoglycolate phosphatase activity"/>
    <property type="evidence" value="ECO:0007669"/>
    <property type="project" value="TreeGrafter"/>
</dbReference>
<protein>
    <submittedName>
        <fullName evidence="1">HAD superfamily hydrolase (TIGR01549 family)</fullName>
    </submittedName>
</protein>
<dbReference type="NCBIfam" id="TIGR01549">
    <property type="entry name" value="HAD-SF-IA-v1"/>
    <property type="match status" value="1"/>
</dbReference>
<name>A0A2T0TWC1_9MICO</name>
<evidence type="ECO:0000313" key="2">
    <source>
        <dbReference type="Proteomes" id="UP000237822"/>
    </source>
</evidence>